<feature type="transmembrane region" description="Helical" evidence="1">
    <location>
        <begin position="69"/>
        <end position="87"/>
    </location>
</feature>
<reference evidence="2 3" key="1">
    <citation type="submission" date="2018-02" db="EMBL/GenBank/DDBJ databases">
        <title>Draft Genome of Achromobacter spanius stain 6.</title>
        <authorList>
            <person name="Gunasekera T.S."/>
            <person name="Radwan O."/>
            <person name="Ruiz O.N."/>
        </authorList>
    </citation>
    <scope>NUCLEOTIDE SEQUENCE [LARGE SCALE GENOMIC DNA]</scope>
    <source>
        <strain evidence="2 3">6</strain>
    </source>
</reference>
<keyword evidence="1" id="KW-0812">Transmembrane</keyword>
<organism evidence="2 3">
    <name type="scientific">Achromobacter spanius</name>
    <dbReference type="NCBI Taxonomy" id="217203"/>
    <lineage>
        <taxon>Bacteria</taxon>
        <taxon>Pseudomonadati</taxon>
        <taxon>Pseudomonadota</taxon>
        <taxon>Betaproteobacteria</taxon>
        <taxon>Burkholderiales</taxon>
        <taxon>Alcaligenaceae</taxon>
        <taxon>Achromobacter</taxon>
    </lineage>
</organism>
<protein>
    <submittedName>
        <fullName evidence="2">Uncharacterized protein</fullName>
    </submittedName>
</protein>
<evidence type="ECO:0000313" key="3">
    <source>
        <dbReference type="Proteomes" id="UP000239990"/>
    </source>
</evidence>
<dbReference type="KEGG" id="asw:CVS48_08425"/>
<comment type="caution">
    <text evidence="2">The sequence shown here is derived from an EMBL/GenBank/DDBJ whole genome shotgun (WGS) entry which is preliminary data.</text>
</comment>
<evidence type="ECO:0000256" key="1">
    <source>
        <dbReference type="SAM" id="Phobius"/>
    </source>
</evidence>
<keyword evidence="1" id="KW-1133">Transmembrane helix</keyword>
<dbReference type="AlphaFoldDB" id="A0A2K8S0A7"/>
<dbReference type="EMBL" id="PREU01000002">
    <property type="protein sequence ID" value="PPA77598.1"/>
    <property type="molecule type" value="Genomic_DNA"/>
</dbReference>
<dbReference type="Proteomes" id="UP000239990">
    <property type="component" value="Unassembled WGS sequence"/>
</dbReference>
<keyword evidence="1" id="KW-0472">Membrane</keyword>
<sequence>MTGKPLRRVLLVLCRSRHELRIVCRERRRYRVEIAARGRLEHKPLRAAAKSLRLSVALAIVQIDCTSPNALAGFIAVAIALTALYALDAGVRALGWQFGG</sequence>
<proteinExistence type="predicted"/>
<accession>A0A2K8S0A7</accession>
<evidence type="ECO:0000313" key="2">
    <source>
        <dbReference type="EMBL" id="PPA77598.1"/>
    </source>
</evidence>
<name>A0A2K8S0A7_9BURK</name>
<gene>
    <name evidence="2" type="ORF">C4E15_06180</name>
</gene>